<sequence length="305" mass="33087">MEEVYVIRLRGVPSATTSSSSSSTVDVHDLVRGASLGLGVLHVIFGLLVVIFGTLRTASAEHEPAETVFGTLFGPVFMATGIAAVMCWKRPFRKLKMKVFLAFSLVSLLSSSAFLVLCFVGLATYHSIPRLFGESPHVAANATLASLGECLVSAASLVTAGGAVWKTWRCCCGGALHRPPSLRQKVIVKTDIVQGGKDEEGRTVVLDEEMVRHVSPHCVVSLRASDDHRDVIKKVERYLDSQDELSFTFSDPGSSLHGEQDFGMESQSWGNEVLALTTEPQSKLTTEVEPYQKNEEQLCSEPTPC</sequence>
<feature type="transmembrane region" description="Helical" evidence="2">
    <location>
        <begin position="67"/>
        <end position="88"/>
    </location>
</feature>
<dbReference type="Proteomes" id="UP000827092">
    <property type="component" value="Unassembled WGS sequence"/>
</dbReference>
<organism evidence="3 4">
    <name type="scientific">Oedothorax gibbosus</name>
    <dbReference type="NCBI Taxonomy" id="931172"/>
    <lineage>
        <taxon>Eukaryota</taxon>
        <taxon>Metazoa</taxon>
        <taxon>Ecdysozoa</taxon>
        <taxon>Arthropoda</taxon>
        <taxon>Chelicerata</taxon>
        <taxon>Arachnida</taxon>
        <taxon>Araneae</taxon>
        <taxon>Araneomorphae</taxon>
        <taxon>Entelegynae</taxon>
        <taxon>Araneoidea</taxon>
        <taxon>Linyphiidae</taxon>
        <taxon>Erigoninae</taxon>
        <taxon>Oedothorax</taxon>
    </lineage>
</organism>
<dbReference type="GO" id="GO:0016020">
    <property type="term" value="C:membrane"/>
    <property type="evidence" value="ECO:0007669"/>
    <property type="project" value="UniProtKB-SubCell"/>
</dbReference>
<keyword evidence="2" id="KW-0812">Transmembrane</keyword>
<keyword evidence="2" id="KW-1133">Transmembrane helix</keyword>
<feature type="transmembrane region" description="Helical" evidence="2">
    <location>
        <begin position="36"/>
        <end position="55"/>
    </location>
</feature>
<name>A0AAV6VI36_9ARAC</name>
<evidence type="ECO:0000256" key="2">
    <source>
        <dbReference type="SAM" id="Phobius"/>
    </source>
</evidence>
<comment type="caution">
    <text evidence="3">The sequence shown here is derived from an EMBL/GenBank/DDBJ whole genome shotgun (WGS) entry which is preliminary data.</text>
</comment>
<keyword evidence="2" id="KW-0472">Membrane</keyword>
<feature type="region of interest" description="Disordered" evidence="1">
    <location>
        <begin position="250"/>
        <end position="305"/>
    </location>
</feature>
<dbReference type="AlphaFoldDB" id="A0AAV6VI36"/>
<evidence type="ECO:0000256" key="1">
    <source>
        <dbReference type="SAM" id="MobiDB-lite"/>
    </source>
</evidence>
<reference evidence="3 4" key="1">
    <citation type="journal article" date="2022" name="Nat. Ecol. Evol.">
        <title>A masculinizing supergene underlies an exaggerated male reproductive morph in a spider.</title>
        <authorList>
            <person name="Hendrickx F."/>
            <person name="De Corte Z."/>
            <person name="Sonet G."/>
            <person name="Van Belleghem S.M."/>
            <person name="Kostlbacher S."/>
            <person name="Vangestel C."/>
        </authorList>
    </citation>
    <scope>NUCLEOTIDE SEQUENCE [LARGE SCALE GENOMIC DNA]</scope>
    <source>
        <strain evidence="3">W744_W776</strain>
    </source>
</reference>
<proteinExistence type="predicted"/>
<dbReference type="EMBL" id="JAFNEN010000074">
    <property type="protein sequence ID" value="KAG8196120.1"/>
    <property type="molecule type" value="Genomic_DNA"/>
</dbReference>
<evidence type="ECO:0000313" key="3">
    <source>
        <dbReference type="EMBL" id="KAG8196120.1"/>
    </source>
</evidence>
<keyword evidence="4" id="KW-1185">Reference proteome</keyword>
<protein>
    <submittedName>
        <fullName evidence="3">Uncharacterized protein</fullName>
    </submittedName>
</protein>
<feature type="transmembrane region" description="Helical" evidence="2">
    <location>
        <begin position="100"/>
        <end position="125"/>
    </location>
</feature>
<evidence type="ECO:0000313" key="4">
    <source>
        <dbReference type="Proteomes" id="UP000827092"/>
    </source>
</evidence>
<gene>
    <name evidence="3" type="ORF">JTE90_007856</name>
</gene>
<accession>A0AAV6VI36</accession>